<evidence type="ECO:0000259" key="3">
    <source>
        <dbReference type="Pfam" id="PF01408"/>
    </source>
</evidence>
<gene>
    <name evidence="5" type="ORF">LMG32879_000115</name>
</gene>
<dbReference type="PANTHER" id="PTHR43708">
    <property type="entry name" value="CONSERVED EXPRESSED OXIDOREDUCTASE (EUROFUNG)"/>
    <property type="match status" value="1"/>
</dbReference>
<dbReference type="GO" id="GO:0016491">
    <property type="term" value="F:oxidoreductase activity"/>
    <property type="evidence" value="ECO:0007669"/>
    <property type="project" value="UniProtKB-KW"/>
</dbReference>
<keyword evidence="6" id="KW-1185">Reference proteome</keyword>
<dbReference type="Pfam" id="PF01408">
    <property type="entry name" value="GFO_IDH_MocA"/>
    <property type="match status" value="1"/>
</dbReference>
<accession>A0AA35UKW6</accession>
<feature type="domain" description="Gfo/Idh/MocA-like oxidoreductase N-terminal" evidence="3">
    <location>
        <begin position="6"/>
        <end position="121"/>
    </location>
</feature>
<dbReference type="AlphaFoldDB" id="A0AA35UKW6"/>
<evidence type="ECO:0000259" key="4">
    <source>
        <dbReference type="Pfam" id="PF02894"/>
    </source>
</evidence>
<dbReference type="PANTHER" id="PTHR43708:SF5">
    <property type="entry name" value="CONSERVED EXPRESSED OXIDOREDUCTASE (EUROFUNG)-RELATED"/>
    <property type="match status" value="1"/>
</dbReference>
<evidence type="ECO:0000256" key="1">
    <source>
        <dbReference type="ARBA" id="ARBA00010928"/>
    </source>
</evidence>
<protein>
    <submittedName>
        <fullName evidence="5">Oxidoreductase</fullName>
    </submittedName>
</protein>
<dbReference type="InterPro" id="IPR004104">
    <property type="entry name" value="Gfo/Idh/MocA-like_OxRdtase_C"/>
</dbReference>
<dbReference type="RefSeq" id="WP_289843383.1">
    <property type="nucleotide sequence ID" value="NZ_CATKSH010000001.1"/>
</dbReference>
<dbReference type="Proteomes" id="UP001176960">
    <property type="component" value="Unassembled WGS sequence"/>
</dbReference>
<evidence type="ECO:0000313" key="5">
    <source>
        <dbReference type="EMBL" id="CAI9119302.1"/>
    </source>
</evidence>
<dbReference type="EMBL" id="CATKSH010000001">
    <property type="protein sequence ID" value="CAI9119302.1"/>
    <property type="molecule type" value="Genomic_DNA"/>
</dbReference>
<evidence type="ECO:0000313" key="6">
    <source>
        <dbReference type="Proteomes" id="UP001176960"/>
    </source>
</evidence>
<dbReference type="InterPro" id="IPR051317">
    <property type="entry name" value="Gfo/Idh/MocA_oxidoreduct"/>
</dbReference>
<dbReference type="Pfam" id="PF02894">
    <property type="entry name" value="GFO_IDH_MocA_C"/>
    <property type="match status" value="1"/>
</dbReference>
<keyword evidence="2" id="KW-0560">Oxidoreductase</keyword>
<reference evidence="5" key="1">
    <citation type="submission" date="2023-03" db="EMBL/GenBank/DDBJ databases">
        <authorList>
            <person name="Cleenwerck I."/>
        </authorList>
    </citation>
    <scope>NUCLEOTIDE SEQUENCE</scope>
    <source>
        <strain evidence="5">LMG 32879</strain>
    </source>
</reference>
<dbReference type="InterPro" id="IPR036291">
    <property type="entry name" value="NAD(P)-bd_dom_sf"/>
</dbReference>
<dbReference type="SUPFAM" id="SSF51735">
    <property type="entry name" value="NAD(P)-binding Rossmann-fold domains"/>
    <property type="match status" value="1"/>
</dbReference>
<organism evidence="5 6">
    <name type="scientific">Brytella acorum</name>
    <dbReference type="NCBI Taxonomy" id="2959299"/>
    <lineage>
        <taxon>Bacteria</taxon>
        <taxon>Pseudomonadati</taxon>
        <taxon>Pseudomonadota</taxon>
        <taxon>Alphaproteobacteria</taxon>
        <taxon>Acetobacterales</taxon>
        <taxon>Acetobacteraceae</taxon>
        <taxon>Brytella</taxon>
    </lineage>
</organism>
<comment type="caution">
    <text evidence="5">The sequence shown here is derived from an EMBL/GenBank/DDBJ whole genome shotgun (WGS) entry which is preliminary data.</text>
</comment>
<sequence>MAGSGIRVGLIGYGFVGKTFHGPMIAATSGMTLVAVASSRPREVGRDYPDVEVVPTPEDLIARDDLDLVVIASPNETHRLLAEAALRSGKNVLVDKPFMLSLSDARSVVETARLCGKSVSVFQNRRWDSDFLGVKSVIDSGRLGRIAHFESHIEKFDPVPGPGWRDAFVPGAGMWFDLAPHMVDQALLLFGLPTAVTAEIAVIRPESEVDDWFEVILRYPTHRVTLHGSMVVAGGTSRFSVHGAAGSLIKHGADRQEDRLKQGCIPGSPGFGDDDDAMMFHKSDGETETLPTPPGDQMAFYRALAAALRGEKPNPVSTNQALGVMAVIETAIEASKQGRTLPLPLSAEERAGWARAEEALT</sequence>
<evidence type="ECO:0000256" key="2">
    <source>
        <dbReference type="ARBA" id="ARBA00023002"/>
    </source>
</evidence>
<dbReference type="Gene3D" id="3.40.50.720">
    <property type="entry name" value="NAD(P)-binding Rossmann-like Domain"/>
    <property type="match status" value="1"/>
</dbReference>
<dbReference type="NCBIfam" id="NF008607">
    <property type="entry name" value="PRK11579.1"/>
    <property type="match status" value="1"/>
</dbReference>
<name>A0AA35UKW6_9PROT</name>
<dbReference type="InterPro" id="IPR000683">
    <property type="entry name" value="Gfo/Idh/MocA-like_OxRdtase_N"/>
</dbReference>
<dbReference type="GO" id="GO:0000166">
    <property type="term" value="F:nucleotide binding"/>
    <property type="evidence" value="ECO:0007669"/>
    <property type="project" value="InterPro"/>
</dbReference>
<comment type="similarity">
    <text evidence="1">Belongs to the Gfo/Idh/MocA family.</text>
</comment>
<feature type="domain" description="Gfo/Idh/MocA-like oxidoreductase C-terminal" evidence="4">
    <location>
        <begin position="135"/>
        <end position="343"/>
    </location>
</feature>
<dbReference type="Gene3D" id="3.30.360.10">
    <property type="entry name" value="Dihydrodipicolinate Reductase, domain 2"/>
    <property type="match status" value="1"/>
</dbReference>
<proteinExistence type="inferred from homology"/>